<dbReference type="RefSeq" id="WP_319975546.1">
    <property type="nucleotide sequence ID" value="NZ_JAXAVU010000007.1"/>
</dbReference>
<evidence type="ECO:0000313" key="3">
    <source>
        <dbReference type="Proteomes" id="UP001285352"/>
    </source>
</evidence>
<evidence type="ECO:0000259" key="1">
    <source>
        <dbReference type="Pfam" id="PF08722"/>
    </source>
</evidence>
<dbReference type="Proteomes" id="UP001285352">
    <property type="component" value="Unassembled WGS sequence"/>
</dbReference>
<organism evidence="2 3">
    <name type="scientific">Lentzea sokolovensis</name>
    <dbReference type="NCBI Taxonomy" id="3095429"/>
    <lineage>
        <taxon>Bacteria</taxon>
        <taxon>Bacillati</taxon>
        <taxon>Actinomycetota</taxon>
        <taxon>Actinomycetes</taxon>
        <taxon>Pseudonocardiales</taxon>
        <taxon>Pseudonocardiaceae</taxon>
        <taxon>Lentzea</taxon>
    </lineage>
</organism>
<reference evidence="2 3" key="2">
    <citation type="submission" date="2023-11" db="EMBL/GenBank/DDBJ databases">
        <authorList>
            <person name="Lara A.C."/>
            <person name="Chronakova A."/>
        </authorList>
    </citation>
    <scope>NUCLEOTIDE SEQUENCE [LARGE SCALE GENOMIC DNA]</scope>
    <source>
        <strain evidence="2 3">BCCO 10_0061</strain>
    </source>
</reference>
<dbReference type="EMBL" id="JAXAVU010000007">
    <property type="protein sequence ID" value="MDX8143281.1"/>
    <property type="molecule type" value="Genomic_DNA"/>
</dbReference>
<proteinExistence type="predicted"/>
<accession>A0ABU4UWZ8</accession>
<dbReference type="NCBIfam" id="NF033179">
    <property type="entry name" value="TnsA_like_Actin"/>
    <property type="match status" value="1"/>
</dbReference>
<comment type="caution">
    <text evidence="2">The sequence shown here is derived from an EMBL/GenBank/DDBJ whole genome shotgun (WGS) entry which is preliminary data.</text>
</comment>
<sequence length="222" mass="24762">MQETELAMVRTTELVAGRPWRVFRWHRGQAHYSGWHWSATMGRHVVYESRLELARLLLADFDPRVVSIAAQPFHVTGRSDGRTRRHVPDFLLVDRSGVVTVVNVKPAELLGDPKVSEALAWAGSVFAGRGWVHEVWSEVDEAVLANVRFLAGYRHRERVSADLVARIEGAVEEPVSLGALEAALPHQFCEVRPAVLHLLWRGTLRADLSVPLSGSTVLERAA</sequence>
<reference evidence="2 3" key="1">
    <citation type="submission" date="2023-11" db="EMBL/GenBank/DDBJ databases">
        <title>Lentzea sokolovensis, sp. nov., Lentzea kristufkii, sp. nov., and Lentzea miocenensis, sp. nov., rare actinobacteria from Sokolov Coal Basin, Miocene lacustrine sediment, Czech Republic.</title>
        <authorList>
            <person name="Lara A."/>
            <person name="Kotroba L."/>
            <person name="Nouioui I."/>
            <person name="Neumann-Schaal M."/>
            <person name="Mast Y."/>
            <person name="Chronakova A."/>
        </authorList>
    </citation>
    <scope>NUCLEOTIDE SEQUENCE [LARGE SCALE GENOMIC DNA]</scope>
    <source>
        <strain evidence="2 3">BCCO 10_0061</strain>
    </source>
</reference>
<dbReference type="InterPro" id="IPR048000">
    <property type="entry name" value="TnsA-like"/>
</dbReference>
<name>A0ABU4UWZ8_9PSEU</name>
<feature type="domain" description="TnsA endonuclease N-terminal" evidence="1">
    <location>
        <begin position="62"/>
        <end position="138"/>
    </location>
</feature>
<dbReference type="InterPro" id="IPR014833">
    <property type="entry name" value="TnsA_N"/>
</dbReference>
<gene>
    <name evidence="2" type="ORF">SK854_14225</name>
</gene>
<evidence type="ECO:0000313" key="2">
    <source>
        <dbReference type="EMBL" id="MDX8143281.1"/>
    </source>
</evidence>
<dbReference type="Pfam" id="PF08722">
    <property type="entry name" value="Tn7_TnsA-like_N"/>
    <property type="match status" value="1"/>
</dbReference>
<protein>
    <submittedName>
        <fullName evidence="2">TnsA-like heteromeric transposase endonuclease subunit</fullName>
    </submittedName>
</protein>
<keyword evidence="3" id="KW-1185">Reference proteome</keyword>